<evidence type="ECO:0000313" key="2">
    <source>
        <dbReference type="Proteomes" id="UP000265903"/>
    </source>
</evidence>
<dbReference type="EMBL" id="QMDL01000001">
    <property type="protein sequence ID" value="RMJ05675.1"/>
    <property type="molecule type" value="Genomic_DNA"/>
</dbReference>
<gene>
    <name evidence="1" type="ORF">DOQ08_00345</name>
</gene>
<evidence type="ECO:0000313" key="1">
    <source>
        <dbReference type="EMBL" id="RMJ05675.1"/>
    </source>
</evidence>
<proteinExistence type="predicted"/>
<dbReference type="OrthoDB" id="6372240at2"/>
<protein>
    <submittedName>
        <fullName evidence="1">Uncharacterized protein</fullName>
    </submittedName>
</protein>
<dbReference type="Proteomes" id="UP000265903">
    <property type="component" value="Unassembled WGS sequence"/>
</dbReference>
<sequence length="89" mass="10396">MSNTVTRQPRSFETDYPRIRRNRKDVLGLAETSNIECINLLQDCQKLARKGFRVTQQGPEHWIIRGNKPLPEIHCYSESEVHRFTVNNG</sequence>
<reference evidence="1 2" key="1">
    <citation type="submission" date="2018-08" db="EMBL/GenBank/DDBJ databases">
        <title>Whole Genome Sequence of the Moderate Halophilic Marine Bacterium Marinobacter litoralis Sw-45.</title>
        <authorList>
            <person name="Musa H."/>
        </authorList>
    </citation>
    <scope>NUCLEOTIDE SEQUENCE [LARGE SCALE GENOMIC DNA]</scope>
    <source>
        <strain evidence="1 2">Sw-45</strain>
    </source>
</reference>
<dbReference type="AlphaFoldDB" id="A0A3M2RL87"/>
<accession>A0A3M2RL87</accession>
<comment type="caution">
    <text evidence="1">The sequence shown here is derived from an EMBL/GenBank/DDBJ whole genome shotgun (WGS) entry which is preliminary data.</text>
</comment>
<name>A0A3M2RL87_9GAMM</name>
<dbReference type="RefSeq" id="WP_114333178.1">
    <property type="nucleotide sequence ID" value="NZ_QMDL01000001.1"/>
</dbReference>
<keyword evidence="2" id="KW-1185">Reference proteome</keyword>
<organism evidence="1 2">
    <name type="scientific">Marinobacter litoralis</name>
    <dbReference type="NCBI Taxonomy" id="187981"/>
    <lineage>
        <taxon>Bacteria</taxon>
        <taxon>Pseudomonadati</taxon>
        <taxon>Pseudomonadota</taxon>
        <taxon>Gammaproteobacteria</taxon>
        <taxon>Pseudomonadales</taxon>
        <taxon>Marinobacteraceae</taxon>
        <taxon>Marinobacter</taxon>
    </lineage>
</organism>